<sequence>TSDEWPMYRHDPRRSGIAGTIVPAKLEQAWEMNIGGKLTQPVVADGKVLLSAVDEGTVYALDEKTGKVIWEYVAGGRVDSPPAIYKAMALFGSADGWVYCLRLSDGKLVWRFLAAPQDLKTVAYDQPESLWPVHGSVLILNGVAYCSAGRSTWLDGGIYFYGLDPATGTVICKSRFESRHPKLKEGAEQAKAEHVTKILRTPPTTRPIWRLTSATLFLWPGAR</sequence>
<gene>
    <name evidence="2" type="ORF">S01H1_78063</name>
</gene>
<proteinExistence type="predicted"/>
<evidence type="ECO:0000259" key="1">
    <source>
        <dbReference type="Pfam" id="PF13360"/>
    </source>
</evidence>
<evidence type="ECO:0000313" key="2">
    <source>
        <dbReference type="EMBL" id="GAG43253.1"/>
    </source>
</evidence>
<dbReference type="InterPro" id="IPR015943">
    <property type="entry name" value="WD40/YVTN_repeat-like_dom_sf"/>
</dbReference>
<dbReference type="AlphaFoldDB" id="X0Y3H2"/>
<dbReference type="SMART" id="SM00564">
    <property type="entry name" value="PQQ"/>
    <property type="match status" value="2"/>
</dbReference>
<dbReference type="InterPro" id="IPR002372">
    <property type="entry name" value="PQQ_rpt_dom"/>
</dbReference>
<protein>
    <recommendedName>
        <fullName evidence="1">Pyrrolo-quinoline quinone repeat domain-containing protein</fullName>
    </recommendedName>
</protein>
<dbReference type="SUPFAM" id="SSF50998">
    <property type="entry name" value="Quinoprotein alcohol dehydrogenase-like"/>
    <property type="match status" value="1"/>
</dbReference>
<name>X0Y3H2_9ZZZZ</name>
<accession>X0Y3H2</accession>
<dbReference type="Gene3D" id="2.130.10.10">
    <property type="entry name" value="YVTN repeat-like/Quinoprotein amine dehydrogenase"/>
    <property type="match status" value="1"/>
</dbReference>
<dbReference type="PANTHER" id="PTHR34512">
    <property type="entry name" value="CELL SURFACE PROTEIN"/>
    <property type="match status" value="1"/>
</dbReference>
<organism evidence="2">
    <name type="scientific">marine sediment metagenome</name>
    <dbReference type="NCBI Taxonomy" id="412755"/>
    <lineage>
        <taxon>unclassified sequences</taxon>
        <taxon>metagenomes</taxon>
        <taxon>ecological metagenomes</taxon>
    </lineage>
</organism>
<feature type="non-terminal residue" evidence="2">
    <location>
        <position position="1"/>
    </location>
</feature>
<dbReference type="Pfam" id="PF13360">
    <property type="entry name" value="PQQ_2"/>
    <property type="match status" value="1"/>
</dbReference>
<reference evidence="2" key="1">
    <citation type="journal article" date="2014" name="Front. Microbiol.">
        <title>High frequency of phylogenetically diverse reductive dehalogenase-homologous genes in deep subseafloor sedimentary metagenomes.</title>
        <authorList>
            <person name="Kawai M."/>
            <person name="Futagami T."/>
            <person name="Toyoda A."/>
            <person name="Takaki Y."/>
            <person name="Nishi S."/>
            <person name="Hori S."/>
            <person name="Arai W."/>
            <person name="Tsubouchi T."/>
            <person name="Morono Y."/>
            <person name="Uchiyama I."/>
            <person name="Ito T."/>
            <person name="Fujiyama A."/>
            <person name="Inagaki F."/>
            <person name="Takami H."/>
        </authorList>
    </citation>
    <scope>NUCLEOTIDE SEQUENCE</scope>
    <source>
        <strain evidence="2">Expedition CK06-06</strain>
    </source>
</reference>
<dbReference type="InterPro" id="IPR011047">
    <property type="entry name" value="Quinoprotein_ADH-like_sf"/>
</dbReference>
<feature type="domain" description="Pyrrolo-quinoline quinone repeat" evidence="1">
    <location>
        <begin position="27"/>
        <end position="170"/>
    </location>
</feature>
<dbReference type="EMBL" id="BARS01052517">
    <property type="protein sequence ID" value="GAG43253.1"/>
    <property type="molecule type" value="Genomic_DNA"/>
</dbReference>
<comment type="caution">
    <text evidence="2">The sequence shown here is derived from an EMBL/GenBank/DDBJ whole genome shotgun (WGS) entry which is preliminary data.</text>
</comment>
<dbReference type="PANTHER" id="PTHR34512:SF30">
    <property type="entry name" value="OUTER MEMBRANE PROTEIN ASSEMBLY FACTOR BAMB"/>
    <property type="match status" value="1"/>
</dbReference>
<dbReference type="InterPro" id="IPR018391">
    <property type="entry name" value="PQQ_b-propeller_rpt"/>
</dbReference>